<reference evidence="1" key="1">
    <citation type="submission" date="2015-10" db="EMBL/GenBank/DDBJ databases">
        <title>Draft genome sequence of Salegentibacter mishustinae KCTC 12263.</title>
        <authorList>
            <person name="Lin W."/>
            <person name="Zheng Q."/>
        </authorList>
    </citation>
    <scope>NUCLEOTIDE SEQUENCE [LARGE SCALE GENOMIC DNA]</scope>
    <source>
        <strain evidence="1">KCTC 12263</strain>
    </source>
</reference>
<organism evidence="1 2">
    <name type="scientific">Salegentibacter mishustinae</name>
    <dbReference type="NCBI Taxonomy" id="270918"/>
    <lineage>
        <taxon>Bacteria</taxon>
        <taxon>Pseudomonadati</taxon>
        <taxon>Bacteroidota</taxon>
        <taxon>Flavobacteriia</taxon>
        <taxon>Flavobacteriales</taxon>
        <taxon>Flavobacteriaceae</taxon>
        <taxon>Salegentibacter</taxon>
    </lineage>
</organism>
<sequence>MKLVYLQNTNNAYVLKAEVTFKFLGVSLGRRSKIFIRKYSDKKWREEKSGKLASRKEKFYLNKWLSDHQKFVEHY</sequence>
<name>A0A0Q9ZB46_9FLAO</name>
<evidence type="ECO:0000313" key="2">
    <source>
        <dbReference type="Proteomes" id="UP000051643"/>
    </source>
</evidence>
<proteinExistence type="predicted"/>
<comment type="caution">
    <text evidence="1">The sequence shown here is derived from an EMBL/GenBank/DDBJ whole genome shotgun (WGS) entry which is preliminary data.</text>
</comment>
<dbReference type="OrthoDB" id="1453167at2"/>
<keyword evidence="2" id="KW-1185">Reference proteome</keyword>
<accession>A0A0Q9ZB46</accession>
<protein>
    <submittedName>
        <fullName evidence="1">Uncharacterized protein</fullName>
    </submittedName>
</protein>
<dbReference type="EMBL" id="LKTP01000002">
    <property type="protein sequence ID" value="KRG30245.1"/>
    <property type="molecule type" value="Genomic_DNA"/>
</dbReference>
<dbReference type="Proteomes" id="UP000051643">
    <property type="component" value="Unassembled WGS sequence"/>
</dbReference>
<dbReference type="AlphaFoldDB" id="A0A0Q9ZB46"/>
<gene>
    <name evidence="1" type="ORF">APR42_13755</name>
</gene>
<evidence type="ECO:0000313" key="1">
    <source>
        <dbReference type="EMBL" id="KRG30245.1"/>
    </source>
</evidence>
<dbReference type="RefSeq" id="WP_057480854.1">
    <property type="nucleotide sequence ID" value="NZ_BMWR01000006.1"/>
</dbReference>